<sequence length="66" mass="7238">MIHSVTDLVKHLSGWYDLEPGDLIWTGTPKGVGPMKPEDQIECTLTREGGEVLSRLSANCIASLDR</sequence>
<name>A0A075FNF2_9EURY</name>
<organism evidence="3">
    <name type="scientific">uncultured marine group II/III euryarchaeote AD1000_113_C07</name>
    <dbReference type="NCBI Taxonomy" id="1457718"/>
    <lineage>
        <taxon>Archaea</taxon>
        <taxon>Methanobacteriati</taxon>
        <taxon>Methanobacteriota</taxon>
        <taxon>environmental samples</taxon>
    </lineage>
</organism>
<protein>
    <submittedName>
        <fullName evidence="3">2-keto-4-pentenoate hydratase/2-oxohepta-3-ene-1,7-dioic acid hydratase (Catechol pathway)</fullName>
    </submittedName>
</protein>
<dbReference type="GO" id="GO:0046872">
    <property type="term" value="F:metal ion binding"/>
    <property type="evidence" value="ECO:0007669"/>
    <property type="project" value="UniProtKB-KW"/>
</dbReference>
<dbReference type="Gene3D" id="3.90.850.10">
    <property type="entry name" value="Fumarylacetoacetase-like, C-terminal domain"/>
    <property type="match status" value="1"/>
</dbReference>
<dbReference type="InterPro" id="IPR036663">
    <property type="entry name" value="Fumarylacetoacetase_C_sf"/>
</dbReference>
<dbReference type="SUPFAM" id="SSF56529">
    <property type="entry name" value="FAH"/>
    <property type="match status" value="1"/>
</dbReference>
<evidence type="ECO:0000259" key="2">
    <source>
        <dbReference type="Pfam" id="PF01557"/>
    </source>
</evidence>
<dbReference type="PANTHER" id="PTHR11820">
    <property type="entry name" value="ACYLPYRUVASE"/>
    <property type="match status" value="1"/>
</dbReference>
<feature type="domain" description="Fumarylacetoacetase-like C-terminal" evidence="2">
    <location>
        <begin position="1"/>
        <end position="47"/>
    </location>
</feature>
<dbReference type="Pfam" id="PF01557">
    <property type="entry name" value="FAA_hydrolase"/>
    <property type="match status" value="1"/>
</dbReference>
<dbReference type="AlphaFoldDB" id="A0A075FNF2"/>
<dbReference type="PANTHER" id="PTHR11820:SF7">
    <property type="entry name" value="ACYLPYRUVASE FAHD1, MITOCHONDRIAL"/>
    <property type="match status" value="1"/>
</dbReference>
<dbReference type="EMBL" id="KF900332">
    <property type="protein sequence ID" value="AIE91242.1"/>
    <property type="molecule type" value="Genomic_DNA"/>
</dbReference>
<dbReference type="InterPro" id="IPR011234">
    <property type="entry name" value="Fumarylacetoacetase-like_C"/>
</dbReference>
<dbReference type="GO" id="GO:0018773">
    <property type="term" value="F:acetylpyruvate hydrolase activity"/>
    <property type="evidence" value="ECO:0007669"/>
    <property type="project" value="TreeGrafter"/>
</dbReference>
<evidence type="ECO:0000313" key="3">
    <source>
        <dbReference type="EMBL" id="AIE91242.1"/>
    </source>
</evidence>
<accession>A0A075FNF2</accession>
<proteinExistence type="predicted"/>
<keyword evidence="1" id="KW-0479">Metal-binding</keyword>
<evidence type="ECO:0000256" key="1">
    <source>
        <dbReference type="ARBA" id="ARBA00022723"/>
    </source>
</evidence>
<reference evidence="3" key="1">
    <citation type="journal article" date="2014" name="Genome Biol. Evol.">
        <title>Pangenome evidence for extensive interdomain horizontal transfer affecting lineage core and shell genes in uncultured planktonic thaumarchaeota and euryarchaeota.</title>
        <authorList>
            <person name="Deschamps P."/>
            <person name="Zivanovic Y."/>
            <person name="Moreira D."/>
            <person name="Rodriguez-Valera F."/>
            <person name="Lopez-Garcia P."/>
        </authorList>
    </citation>
    <scope>NUCLEOTIDE SEQUENCE</scope>
</reference>